<gene>
    <name evidence="1" type="ORF">CLUMA_CG019366</name>
</gene>
<evidence type="ECO:0000313" key="2">
    <source>
        <dbReference type="Proteomes" id="UP000183832"/>
    </source>
</evidence>
<sequence length="74" mass="8928">MIGKSFISHFLIHRYIKIFALEFMEQKKKTIRKEICANKVECRVNEFVVVTLEVINKQRRQLGKLKPRRKHENS</sequence>
<accession>A0A1J1J2J8</accession>
<dbReference type="AlphaFoldDB" id="A0A1J1J2J8"/>
<name>A0A1J1J2J8_9DIPT</name>
<organism evidence="1 2">
    <name type="scientific">Clunio marinus</name>
    <dbReference type="NCBI Taxonomy" id="568069"/>
    <lineage>
        <taxon>Eukaryota</taxon>
        <taxon>Metazoa</taxon>
        <taxon>Ecdysozoa</taxon>
        <taxon>Arthropoda</taxon>
        <taxon>Hexapoda</taxon>
        <taxon>Insecta</taxon>
        <taxon>Pterygota</taxon>
        <taxon>Neoptera</taxon>
        <taxon>Endopterygota</taxon>
        <taxon>Diptera</taxon>
        <taxon>Nematocera</taxon>
        <taxon>Chironomoidea</taxon>
        <taxon>Chironomidae</taxon>
        <taxon>Clunio</taxon>
    </lineage>
</organism>
<evidence type="ECO:0000313" key="1">
    <source>
        <dbReference type="EMBL" id="CRL06012.1"/>
    </source>
</evidence>
<dbReference type="Proteomes" id="UP000183832">
    <property type="component" value="Unassembled WGS sequence"/>
</dbReference>
<proteinExistence type="predicted"/>
<dbReference type="EMBL" id="CVRI01000066">
    <property type="protein sequence ID" value="CRL06012.1"/>
    <property type="molecule type" value="Genomic_DNA"/>
</dbReference>
<keyword evidence="2" id="KW-1185">Reference proteome</keyword>
<protein>
    <submittedName>
        <fullName evidence="1">CLUMA_CG019366, isoform A</fullName>
    </submittedName>
</protein>
<reference evidence="1 2" key="1">
    <citation type="submission" date="2015-04" db="EMBL/GenBank/DDBJ databases">
        <authorList>
            <person name="Syromyatnikov M.Y."/>
            <person name="Popov V.N."/>
        </authorList>
    </citation>
    <scope>NUCLEOTIDE SEQUENCE [LARGE SCALE GENOMIC DNA]</scope>
</reference>